<dbReference type="KEGG" id="vab:WPS_28060"/>
<dbReference type="InterPro" id="IPR000424">
    <property type="entry name" value="Primosome_PriB/ssb"/>
</dbReference>
<dbReference type="SUPFAM" id="SSF50249">
    <property type="entry name" value="Nucleic acid-binding proteins"/>
    <property type="match status" value="1"/>
</dbReference>
<comment type="subunit">
    <text evidence="2">Homotetramer.</text>
</comment>
<keyword evidence="2" id="KW-0235">DNA replication</keyword>
<sequence>MAGSFNRITLVGNLTRDPEIRYVGSGAAVTKFTLAVNRRAKQQEETDYIDCVAWDKLAETCNTYLKKGMSCLVDGRLSIRSYETKEGEKRKATEVVVNTMQMLDRAGRGGGGDDDGGGSYSRPREKAAPVGGGGGMDEFPEDEIPF</sequence>
<protein>
    <recommendedName>
        <fullName evidence="2 3">Single-stranded DNA-binding protein</fullName>
        <shortName evidence="2">SSB</shortName>
    </recommendedName>
</protein>
<comment type="function">
    <text evidence="2">Plays an important role in DNA replication, recombination and repair. Binds to ssDNA and to an array of partner proteins to recruit them to their sites of action during DNA metabolism.</text>
</comment>
<evidence type="ECO:0000256" key="1">
    <source>
        <dbReference type="ARBA" id="ARBA00023125"/>
    </source>
</evidence>
<dbReference type="PROSITE" id="PS50935">
    <property type="entry name" value="SSB"/>
    <property type="match status" value="1"/>
</dbReference>
<evidence type="ECO:0000313" key="5">
    <source>
        <dbReference type="EMBL" id="BDE07530.1"/>
    </source>
</evidence>
<dbReference type="Pfam" id="PF00436">
    <property type="entry name" value="SSB"/>
    <property type="match status" value="1"/>
</dbReference>
<dbReference type="GO" id="GO:0003697">
    <property type="term" value="F:single-stranded DNA binding"/>
    <property type="evidence" value="ECO:0007669"/>
    <property type="project" value="UniProtKB-UniRule"/>
</dbReference>
<dbReference type="PANTHER" id="PTHR10302:SF27">
    <property type="entry name" value="SINGLE-STRANDED DNA-BINDING PROTEIN"/>
    <property type="match status" value="1"/>
</dbReference>
<dbReference type="Proteomes" id="UP001317532">
    <property type="component" value="Chromosome"/>
</dbReference>
<dbReference type="PANTHER" id="PTHR10302">
    <property type="entry name" value="SINGLE-STRANDED DNA-BINDING PROTEIN"/>
    <property type="match status" value="1"/>
</dbReference>
<dbReference type="InterPro" id="IPR012340">
    <property type="entry name" value="NA-bd_OB-fold"/>
</dbReference>
<keyword evidence="2" id="KW-0234">DNA repair</keyword>
<comment type="caution">
    <text evidence="2">Lacks conserved residue(s) required for the propagation of feature annotation.</text>
</comment>
<dbReference type="GO" id="GO:0006260">
    <property type="term" value="P:DNA replication"/>
    <property type="evidence" value="ECO:0007669"/>
    <property type="project" value="UniProtKB-UniRule"/>
</dbReference>
<dbReference type="GO" id="GO:0006281">
    <property type="term" value="P:DNA repair"/>
    <property type="evidence" value="ECO:0007669"/>
    <property type="project" value="UniProtKB-UniRule"/>
</dbReference>
<dbReference type="RefSeq" id="WP_317995113.1">
    <property type="nucleotide sequence ID" value="NZ_AP025523.1"/>
</dbReference>
<accession>A0AAN2CAC8</accession>
<evidence type="ECO:0000313" key="6">
    <source>
        <dbReference type="Proteomes" id="UP001317532"/>
    </source>
</evidence>
<dbReference type="GO" id="GO:0006310">
    <property type="term" value="P:DNA recombination"/>
    <property type="evidence" value="ECO:0007669"/>
    <property type="project" value="UniProtKB-UniRule"/>
</dbReference>
<proteinExistence type="inferred from homology"/>
<reference evidence="5 6" key="1">
    <citation type="journal article" date="2022" name="ISME Commun">
        <title>Vulcanimicrobium alpinus gen. nov. sp. nov., the first cultivated representative of the candidate phylum 'Eremiobacterota', is a metabolically versatile aerobic anoxygenic phototroph.</title>
        <authorList>
            <person name="Yabe S."/>
            <person name="Muto K."/>
            <person name="Abe K."/>
            <person name="Yokota A."/>
            <person name="Staudigel H."/>
            <person name="Tebo B.M."/>
        </authorList>
    </citation>
    <scope>NUCLEOTIDE SEQUENCE [LARGE SCALE GENOMIC DNA]</scope>
    <source>
        <strain evidence="5 6">WC8-2</strain>
    </source>
</reference>
<evidence type="ECO:0000256" key="2">
    <source>
        <dbReference type="HAMAP-Rule" id="MF_00984"/>
    </source>
</evidence>
<dbReference type="AlphaFoldDB" id="A0AAN2CAC8"/>
<keyword evidence="1 2" id="KW-0238">DNA-binding</keyword>
<evidence type="ECO:0000256" key="4">
    <source>
        <dbReference type="SAM" id="MobiDB-lite"/>
    </source>
</evidence>
<feature type="region of interest" description="Disordered" evidence="4">
    <location>
        <begin position="102"/>
        <end position="146"/>
    </location>
</feature>
<dbReference type="InterPro" id="IPR011344">
    <property type="entry name" value="ssDNA-bd"/>
</dbReference>
<dbReference type="NCBIfam" id="TIGR00621">
    <property type="entry name" value="ssb"/>
    <property type="match status" value="1"/>
</dbReference>
<gene>
    <name evidence="5" type="ORF">WPS_28060</name>
</gene>
<dbReference type="Gene3D" id="2.40.50.140">
    <property type="entry name" value="Nucleic acid-binding proteins"/>
    <property type="match status" value="1"/>
</dbReference>
<dbReference type="EMBL" id="AP025523">
    <property type="protein sequence ID" value="BDE07530.1"/>
    <property type="molecule type" value="Genomic_DNA"/>
</dbReference>
<evidence type="ECO:0000256" key="3">
    <source>
        <dbReference type="RuleBase" id="RU000524"/>
    </source>
</evidence>
<organism evidence="5 6">
    <name type="scientific">Vulcanimicrobium alpinum</name>
    <dbReference type="NCBI Taxonomy" id="3016050"/>
    <lineage>
        <taxon>Bacteria</taxon>
        <taxon>Bacillati</taxon>
        <taxon>Vulcanimicrobiota</taxon>
        <taxon>Vulcanimicrobiia</taxon>
        <taxon>Vulcanimicrobiales</taxon>
        <taxon>Vulcanimicrobiaceae</taxon>
        <taxon>Vulcanimicrobium</taxon>
    </lineage>
</organism>
<name>A0AAN2CAC8_UNVUL</name>
<keyword evidence="6" id="KW-1185">Reference proteome</keyword>
<keyword evidence="2" id="KW-0233">DNA recombination</keyword>
<feature type="short sequence motif" description="Important for interaction with partner proteins" evidence="2">
    <location>
        <begin position="141"/>
        <end position="146"/>
    </location>
</feature>
<dbReference type="GO" id="GO:0009295">
    <property type="term" value="C:nucleoid"/>
    <property type="evidence" value="ECO:0007669"/>
    <property type="project" value="TreeGrafter"/>
</dbReference>
<keyword evidence="2" id="KW-0227">DNA damage</keyword>
<dbReference type="HAMAP" id="MF_00984">
    <property type="entry name" value="SSB"/>
    <property type="match status" value="1"/>
</dbReference>
<dbReference type="CDD" id="cd04496">
    <property type="entry name" value="SSB_OBF"/>
    <property type="match status" value="1"/>
</dbReference>